<organism evidence="1 2">
    <name type="scientific">Rhizophagus irregularis</name>
    <dbReference type="NCBI Taxonomy" id="588596"/>
    <lineage>
        <taxon>Eukaryota</taxon>
        <taxon>Fungi</taxon>
        <taxon>Fungi incertae sedis</taxon>
        <taxon>Mucoromycota</taxon>
        <taxon>Glomeromycotina</taxon>
        <taxon>Glomeromycetes</taxon>
        <taxon>Glomerales</taxon>
        <taxon>Glomeraceae</taxon>
        <taxon>Rhizophagus</taxon>
    </lineage>
</organism>
<dbReference type="Proteomes" id="UP000234323">
    <property type="component" value="Unassembled WGS sequence"/>
</dbReference>
<sequence length="72" mass="8588">MEEALKQYMTEKYKSLNLQEYEIAHLDKDILFPPGEIYKGVRDERTRSDPTKPIQKTLLIDLAIFKMKWEAK</sequence>
<evidence type="ECO:0000313" key="2">
    <source>
        <dbReference type="Proteomes" id="UP000234323"/>
    </source>
</evidence>
<comment type="caution">
    <text evidence="1">The sequence shown here is derived from an EMBL/GenBank/DDBJ whole genome shotgun (WGS) entry which is preliminary data.</text>
</comment>
<name>A0A2I1HDT5_9GLOM</name>
<gene>
    <name evidence="1" type="ORF">RhiirA4_477864</name>
</gene>
<accession>A0A2I1HDT5</accession>
<protein>
    <submittedName>
        <fullName evidence="1">Uncharacterized protein</fullName>
    </submittedName>
</protein>
<proteinExistence type="predicted"/>
<reference evidence="1 2" key="1">
    <citation type="submission" date="2015-10" db="EMBL/GenBank/DDBJ databases">
        <title>Genome analyses suggest a sexual origin of heterokaryosis in a supposedly ancient asexual fungus.</title>
        <authorList>
            <person name="Ropars J."/>
            <person name="Sedzielewska K."/>
            <person name="Noel J."/>
            <person name="Charron P."/>
            <person name="Farinelli L."/>
            <person name="Marton T."/>
            <person name="Kruger M."/>
            <person name="Pelin A."/>
            <person name="Brachmann A."/>
            <person name="Corradi N."/>
        </authorList>
    </citation>
    <scope>NUCLEOTIDE SEQUENCE [LARGE SCALE GENOMIC DNA]</scope>
    <source>
        <strain evidence="1 2">A4</strain>
    </source>
</reference>
<dbReference type="AlphaFoldDB" id="A0A2I1HDT5"/>
<evidence type="ECO:0000313" key="1">
    <source>
        <dbReference type="EMBL" id="PKY57061.1"/>
    </source>
</evidence>
<dbReference type="EMBL" id="LLXI01002413">
    <property type="protein sequence ID" value="PKY57061.1"/>
    <property type="molecule type" value="Genomic_DNA"/>
</dbReference>
<keyword evidence="2" id="KW-1185">Reference proteome</keyword>